<dbReference type="SUPFAM" id="SSF57424">
    <property type="entry name" value="LDL receptor-like module"/>
    <property type="match status" value="1"/>
</dbReference>
<organism evidence="12 13">
    <name type="scientific">Synaphobranchus kaupii</name>
    <name type="common">Kaup's arrowtooth eel</name>
    <dbReference type="NCBI Taxonomy" id="118154"/>
    <lineage>
        <taxon>Eukaryota</taxon>
        <taxon>Metazoa</taxon>
        <taxon>Chordata</taxon>
        <taxon>Craniata</taxon>
        <taxon>Vertebrata</taxon>
        <taxon>Euteleostomi</taxon>
        <taxon>Actinopterygii</taxon>
        <taxon>Neopterygii</taxon>
        <taxon>Teleostei</taxon>
        <taxon>Anguilliformes</taxon>
        <taxon>Synaphobranchidae</taxon>
        <taxon>Synaphobranchus</taxon>
    </lineage>
</organism>
<dbReference type="Gene3D" id="2.40.10.10">
    <property type="entry name" value="Trypsin-like serine proteases"/>
    <property type="match status" value="1"/>
</dbReference>
<keyword evidence="9" id="KW-1133">Transmembrane helix</keyword>
<dbReference type="PROSITE" id="PS50240">
    <property type="entry name" value="TRYPSIN_DOM"/>
    <property type="match status" value="1"/>
</dbReference>
<evidence type="ECO:0000256" key="9">
    <source>
        <dbReference type="SAM" id="Phobius"/>
    </source>
</evidence>
<dbReference type="FunFam" id="2.40.10.10:FF:000003">
    <property type="entry name" value="Transmembrane serine protease 3"/>
    <property type="match status" value="1"/>
</dbReference>
<evidence type="ECO:0000259" key="11">
    <source>
        <dbReference type="PROSITE" id="PS50287"/>
    </source>
</evidence>
<dbReference type="Gene3D" id="4.10.400.10">
    <property type="entry name" value="Low-density Lipoprotein Receptor"/>
    <property type="match status" value="1"/>
</dbReference>
<dbReference type="InterPro" id="IPR018114">
    <property type="entry name" value="TRYPSIN_HIS"/>
</dbReference>
<dbReference type="InterPro" id="IPR009003">
    <property type="entry name" value="Peptidase_S1_PA"/>
</dbReference>
<evidence type="ECO:0000256" key="5">
    <source>
        <dbReference type="ARBA" id="ARBA00023180"/>
    </source>
</evidence>
<dbReference type="Pfam" id="PF00057">
    <property type="entry name" value="Ldl_recept_a"/>
    <property type="match status" value="1"/>
</dbReference>
<keyword evidence="4 6" id="KW-1015">Disulfide bond</keyword>
<dbReference type="EMBL" id="JAINUF010000010">
    <property type="protein sequence ID" value="KAJ8348575.1"/>
    <property type="molecule type" value="Genomic_DNA"/>
</dbReference>
<feature type="disulfide bond" evidence="6">
    <location>
        <begin position="117"/>
        <end position="132"/>
    </location>
</feature>
<dbReference type="InterPro" id="IPR036772">
    <property type="entry name" value="SRCR-like_dom_sf"/>
</dbReference>
<sequence>MATHKNSSPYYVNHGFHHGEGKPTHYIPSPREYHQPPPHVPQYGPPPINTHFTSTHTHPVHIQKGPKKSHCKCIAASAIFVLVLLSVAAVLIWYFLFFNCEMSCHDGGQCISSSKLCDGVRDCSTGQDETQCFRLYGQNFVLQTYSSESQSWKSICADGWDDNYGTVTCEQMGYSRNTYFTSGQVQSQSSNSDGYMKLKPGSSTVAPMQSQFINSKSCSANAVVTLRCIDCGSRTIRSGTRIVGGQVAKKGAWPWQVSLQVQSQHLCGGSIITPDWILTAAHCVDKLSDPIDWIVYAGSLTQNEMRLSQGYPVDRIITHNFDSLTNNNDIALMKLRQPLTMSDGVRPVCLPNAGLNFAAPQKCWISGWGATVSGGQSSQVLKEAQVSLIDRTVCNSRPVYDGEITNTMICAGKLEGGVDSCQGDSGGPLVTEKGSVWWLVGDTSWGDGCAQRNRPGVYGNVTYFLSWIYDQMQKY</sequence>
<evidence type="ECO:0000256" key="7">
    <source>
        <dbReference type="PROSITE-ProRule" id="PRU00196"/>
    </source>
</evidence>
<dbReference type="PROSITE" id="PS50287">
    <property type="entry name" value="SRCR_2"/>
    <property type="match status" value="1"/>
</dbReference>
<dbReference type="InterPro" id="IPR001190">
    <property type="entry name" value="SRCR"/>
</dbReference>
<evidence type="ECO:0000256" key="4">
    <source>
        <dbReference type="ARBA" id="ARBA00023157"/>
    </source>
</evidence>
<dbReference type="CDD" id="cd00112">
    <property type="entry name" value="LDLa"/>
    <property type="match status" value="1"/>
</dbReference>
<evidence type="ECO:0000256" key="8">
    <source>
        <dbReference type="RuleBase" id="RU363034"/>
    </source>
</evidence>
<evidence type="ECO:0000256" key="6">
    <source>
        <dbReference type="PROSITE-ProRule" id="PRU00124"/>
    </source>
</evidence>
<dbReference type="OrthoDB" id="546450at2759"/>
<protein>
    <recommendedName>
        <fullName evidence="14">Transmembrane protease serine 2</fullName>
    </recommendedName>
</protein>
<dbReference type="SMART" id="SM00020">
    <property type="entry name" value="Tryp_SPc"/>
    <property type="match status" value="1"/>
</dbReference>
<dbReference type="InterPro" id="IPR001314">
    <property type="entry name" value="Peptidase_S1A"/>
</dbReference>
<evidence type="ECO:0000256" key="1">
    <source>
        <dbReference type="ARBA" id="ARBA00022670"/>
    </source>
</evidence>
<dbReference type="GO" id="GO:0016020">
    <property type="term" value="C:membrane"/>
    <property type="evidence" value="ECO:0007669"/>
    <property type="project" value="InterPro"/>
</dbReference>
<dbReference type="Proteomes" id="UP001152622">
    <property type="component" value="Chromosome 10"/>
</dbReference>
<dbReference type="AlphaFoldDB" id="A0A9Q1F0L1"/>
<evidence type="ECO:0000313" key="12">
    <source>
        <dbReference type="EMBL" id="KAJ8348575.1"/>
    </source>
</evidence>
<dbReference type="InterPro" id="IPR036055">
    <property type="entry name" value="LDL_receptor-like_sf"/>
</dbReference>
<dbReference type="Pfam" id="PF15494">
    <property type="entry name" value="SRCR_2"/>
    <property type="match status" value="1"/>
</dbReference>
<dbReference type="InterPro" id="IPR043504">
    <property type="entry name" value="Peptidase_S1_PA_chymotrypsin"/>
</dbReference>
<dbReference type="SMART" id="SM00192">
    <property type="entry name" value="LDLa"/>
    <property type="match status" value="1"/>
</dbReference>
<dbReference type="GO" id="GO:0004252">
    <property type="term" value="F:serine-type endopeptidase activity"/>
    <property type="evidence" value="ECO:0007669"/>
    <property type="project" value="InterPro"/>
</dbReference>
<dbReference type="PANTHER" id="PTHR24252">
    <property type="entry name" value="ACROSIN-RELATED"/>
    <property type="match status" value="1"/>
</dbReference>
<dbReference type="SUPFAM" id="SSF56487">
    <property type="entry name" value="SRCR-like"/>
    <property type="match status" value="1"/>
</dbReference>
<gene>
    <name evidence="12" type="ORF">SKAU_G00271640</name>
</gene>
<keyword evidence="9" id="KW-0472">Membrane</keyword>
<dbReference type="PROSITE" id="PS00134">
    <property type="entry name" value="TRYPSIN_HIS"/>
    <property type="match status" value="1"/>
</dbReference>
<dbReference type="GO" id="GO:0006508">
    <property type="term" value="P:proteolysis"/>
    <property type="evidence" value="ECO:0007669"/>
    <property type="project" value="UniProtKB-KW"/>
</dbReference>
<dbReference type="Pfam" id="PF00089">
    <property type="entry name" value="Trypsin"/>
    <property type="match status" value="1"/>
</dbReference>
<evidence type="ECO:0008006" key="14">
    <source>
        <dbReference type="Google" id="ProtNLM"/>
    </source>
</evidence>
<dbReference type="SUPFAM" id="SSF50494">
    <property type="entry name" value="Trypsin-like serine proteases"/>
    <property type="match status" value="1"/>
</dbReference>
<name>A0A9Q1F0L1_SYNKA</name>
<comment type="caution">
    <text evidence="12">The sequence shown here is derived from an EMBL/GenBank/DDBJ whole genome shotgun (WGS) entry which is preliminary data.</text>
</comment>
<dbReference type="SMART" id="SM00202">
    <property type="entry name" value="SR"/>
    <property type="match status" value="1"/>
</dbReference>
<dbReference type="Gene3D" id="3.10.250.10">
    <property type="entry name" value="SRCR-like domain"/>
    <property type="match status" value="1"/>
</dbReference>
<keyword evidence="9" id="KW-0812">Transmembrane</keyword>
<evidence type="ECO:0000256" key="3">
    <source>
        <dbReference type="ARBA" id="ARBA00022825"/>
    </source>
</evidence>
<dbReference type="PROSITE" id="PS00135">
    <property type="entry name" value="TRYPSIN_SER"/>
    <property type="match status" value="1"/>
</dbReference>
<keyword evidence="2 8" id="KW-0378">Hydrolase</keyword>
<feature type="transmembrane region" description="Helical" evidence="9">
    <location>
        <begin position="73"/>
        <end position="96"/>
    </location>
</feature>
<proteinExistence type="predicted"/>
<dbReference type="CDD" id="cd00190">
    <property type="entry name" value="Tryp_SPc"/>
    <property type="match status" value="1"/>
</dbReference>
<dbReference type="PRINTS" id="PR00722">
    <property type="entry name" value="CHYMOTRYPSIN"/>
</dbReference>
<dbReference type="InterPro" id="IPR033116">
    <property type="entry name" value="TRYPSIN_SER"/>
</dbReference>
<accession>A0A9Q1F0L1</accession>
<evidence type="ECO:0000256" key="2">
    <source>
        <dbReference type="ARBA" id="ARBA00022801"/>
    </source>
</evidence>
<dbReference type="InterPro" id="IPR002172">
    <property type="entry name" value="LDrepeatLR_classA_rpt"/>
</dbReference>
<keyword evidence="1 8" id="KW-0645">Protease</keyword>
<dbReference type="PROSITE" id="PS50068">
    <property type="entry name" value="LDLRA_2"/>
    <property type="match status" value="1"/>
</dbReference>
<keyword evidence="3 8" id="KW-0720">Serine protease</keyword>
<dbReference type="PANTHER" id="PTHR24252:SF30">
    <property type="entry name" value="TRANSMEMBRANE SERINE PROTEASE 2"/>
    <property type="match status" value="1"/>
</dbReference>
<feature type="domain" description="SRCR" evidence="11">
    <location>
        <begin position="114"/>
        <end position="229"/>
    </location>
</feature>
<dbReference type="InterPro" id="IPR001254">
    <property type="entry name" value="Trypsin_dom"/>
</dbReference>
<keyword evidence="13" id="KW-1185">Reference proteome</keyword>
<reference evidence="12" key="1">
    <citation type="journal article" date="2023" name="Science">
        <title>Genome structures resolve the early diversification of teleost fishes.</title>
        <authorList>
            <person name="Parey E."/>
            <person name="Louis A."/>
            <person name="Montfort J."/>
            <person name="Bouchez O."/>
            <person name="Roques C."/>
            <person name="Iampietro C."/>
            <person name="Lluch J."/>
            <person name="Castinel A."/>
            <person name="Donnadieu C."/>
            <person name="Desvignes T."/>
            <person name="Floi Bucao C."/>
            <person name="Jouanno E."/>
            <person name="Wen M."/>
            <person name="Mejri S."/>
            <person name="Dirks R."/>
            <person name="Jansen H."/>
            <person name="Henkel C."/>
            <person name="Chen W.J."/>
            <person name="Zahm M."/>
            <person name="Cabau C."/>
            <person name="Klopp C."/>
            <person name="Thompson A.W."/>
            <person name="Robinson-Rechavi M."/>
            <person name="Braasch I."/>
            <person name="Lecointre G."/>
            <person name="Bobe J."/>
            <person name="Postlethwait J.H."/>
            <person name="Berthelot C."/>
            <person name="Roest Crollius H."/>
            <person name="Guiguen Y."/>
        </authorList>
    </citation>
    <scope>NUCLEOTIDE SEQUENCE</scope>
    <source>
        <strain evidence="12">WJC10195</strain>
    </source>
</reference>
<evidence type="ECO:0000313" key="13">
    <source>
        <dbReference type="Proteomes" id="UP001152622"/>
    </source>
</evidence>
<comment type="caution">
    <text evidence="7">Lacks conserved residue(s) required for the propagation of feature annotation.</text>
</comment>
<keyword evidence="5" id="KW-0325">Glycoprotein</keyword>
<evidence type="ECO:0000259" key="10">
    <source>
        <dbReference type="PROSITE" id="PS50240"/>
    </source>
</evidence>
<feature type="domain" description="Peptidase S1" evidence="10">
    <location>
        <begin position="242"/>
        <end position="473"/>
    </location>
</feature>